<dbReference type="PANTHER" id="PTHR23330:SF10">
    <property type="entry name" value="WH2 DOMAIN-CONTAINING PROTEIN"/>
    <property type="match status" value="1"/>
</dbReference>
<evidence type="ECO:0000313" key="4">
    <source>
        <dbReference type="EMBL" id="GFN84116.1"/>
    </source>
</evidence>
<feature type="compositionally biased region" description="Basic and acidic residues" evidence="2">
    <location>
        <begin position="415"/>
        <end position="427"/>
    </location>
</feature>
<accession>A0AAV3YNW4</accession>
<feature type="region of interest" description="Disordered" evidence="2">
    <location>
        <begin position="230"/>
        <end position="427"/>
    </location>
</feature>
<protein>
    <submittedName>
        <fullName evidence="4">Junction-mediating and -regulatory protein-like</fullName>
    </submittedName>
</protein>
<dbReference type="Proteomes" id="UP000735302">
    <property type="component" value="Unassembled WGS sequence"/>
</dbReference>
<evidence type="ECO:0000256" key="2">
    <source>
        <dbReference type="SAM" id="MobiDB-lite"/>
    </source>
</evidence>
<feature type="region of interest" description="Disordered" evidence="2">
    <location>
        <begin position="487"/>
        <end position="509"/>
    </location>
</feature>
<feature type="compositionally biased region" description="Basic and acidic residues" evidence="2">
    <location>
        <begin position="199"/>
        <end position="217"/>
    </location>
</feature>
<feature type="domain" description="JMY/WHAMM middle" evidence="3">
    <location>
        <begin position="2"/>
        <end position="131"/>
    </location>
</feature>
<dbReference type="InterPro" id="IPR031738">
    <property type="entry name" value="JMY/WHAMM"/>
</dbReference>
<dbReference type="PANTHER" id="PTHR23330">
    <property type="entry name" value="P300 TRANSCRIPTIONAL COFACTOR JMY-RELATED"/>
    <property type="match status" value="1"/>
</dbReference>
<dbReference type="Pfam" id="PF15871">
    <property type="entry name" value="JMY"/>
    <property type="match status" value="1"/>
</dbReference>
<evidence type="ECO:0000313" key="5">
    <source>
        <dbReference type="Proteomes" id="UP000735302"/>
    </source>
</evidence>
<name>A0AAV3YNW4_9GAST</name>
<feature type="compositionally biased region" description="Acidic residues" evidence="2">
    <location>
        <begin position="494"/>
        <end position="509"/>
    </location>
</feature>
<feature type="compositionally biased region" description="Basic and acidic residues" evidence="2">
    <location>
        <begin position="297"/>
        <end position="306"/>
    </location>
</feature>
<sequence>IIDQLNIDRNRYGPAAFDLIAGERELRLHQELHAAKVDLLQSKRKQLKQKKDKLVMQIPEEESGRAQSQETKKLIHSKHKLQEKIFGLELDILTEKKWLLHTQIAIRKRELSEASDEQIVFHDAVEDVAELSDEEEEETLDIMRNDEELVKLKLERVKLTQHQSKIRNKQKELAKGLKVRQRQEEEEELRIQRHHQVQMKRDKQKEEENEKSSFIFEERKKTIERLKEYKVKYTAPKTIKPPRYQRPSDTKNRSSKPASTNSKSKVSSRQSTKPAIQTPKTASPQAKKSKFLPKQKTGVDDTKKLQDIPVTIFACEKDLQSKTDLSVPPASPPPPPLPPPPPPPPPPPLLPSSPPVSASGPPKPTNLMEELSQGQNLLKKVDMSTSSKEASGTPGPIDLGSILASRSKLKPASARQERPPLLDRTDPLEDIFSMIRSGVTLRKVSSDPPPGESGQGDPMISSISSSIYSTDARSQLHNTLLNKICRGVRGTTPESDDEFGSENDEFDDD</sequence>
<comment type="caution">
    <text evidence="4">The sequence shown here is derived from an EMBL/GenBank/DDBJ whole genome shotgun (WGS) entry which is preliminary data.</text>
</comment>
<reference evidence="4 5" key="1">
    <citation type="journal article" date="2021" name="Elife">
        <title>Chloroplast acquisition without the gene transfer in kleptoplastic sea slugs, Plakobranchus ocellatus.</title>
        <authorList>
            <person name="Maeda T."/>
            <person name="Takahashi S."/>
            <person name="Yoshida T."/>
            <person name="Shimamura S."/>
            <person name="Takaki Y."/>
            <person name="Nagai Y."/>
            <person name="Toyoda A."/>
            <person name="Suzuki Y."/>
            <person name="Arimoto A."/>
            <person name="Ishii H."/>
            <person name="Satoh N."/>
            <person name="Nishiyama T."/>
            <person name="Hasebe M."/>
            <person name="Maruyama T."/>
            <person name="Minagawa J."/>
            <person name="Obokata J."/>
            <person name="Shigenobu S."/>
        </authorList>
    </citation>
    <scope>NUCLEOTIDE SEQUENCE [LARGE SCALE GENOMIC DNA]</scope>
</reference>
<organism evidence="4 5">
    <name type="scientific">Plakobranchus ocellatus</name>
    <dbReference type="NCBI Taxonomy" id="259542"/>
    <lineage>
        <taxon>Eukaryota</taxon>
        <taxon>Metazoa</taxon>
        <taxon>Spiralia</taxon>
        <taxon>Lophotrochozoa</taxon>
        <taxon>Mollusca</taxon>
        <taxon>Gastropoda</taxon>
        <taxon>Heterobranchia</taxon>
        <taxon>Euthyneura</taxon>
        <taxon>Panpulmonata</taxon>
        <taxon>Sacoglossa</taxon>
        <taxon>Placobranchoidea</taxon>
        <taxon>Plakobranchidae</taxon>
        <taxon>Plakobranchus</taxon>
    </lineage>
</organism>
<feature type="region of interest" description="Disordered" evidence="2">
    <location>
        <begin position="440"/>
        <end position="466"/>
    </location>
</feature>
<evidence type="ECO:0000256" key="1">
    <source>
        <dbReference type="ARBA" id="ARBA00023054"/>
    </source>
</evidence>
<keyword evidence="1" id="KW-0175">Coiled coil</keyword>
<dbReference type="GO" id="GO:0034314">
    <property type="term" value="P:Arp2/3 complex-mediated actin nucleation"/>
    <property type="evidence" value="ECO:0007669"/>
    <property type="project" value="TreeGrafter"/>
</dbReference>
<proteinExistence type="predicted"/>
<keyword evidence="5" id="KW-1185">Reference proteome</keyword>
<dbReference type="EMBL" id="BLXT01001278">
    <property type="protein sequence ID" value="GFN84116.1"/>
    <property type="molecule type" value="Genomic_DNA"/>
</dbReference>
<dbReference type="GO" id="GO:0071933">
    <property type="term" value="F:Arp2/3 complex binding"/>
    <property type="evidence" value="ECO:0007669"/>
    <property type="project" value="TreeGrafter"/>
</dbReference>
<feature type="region of interest" description="Disordered" evidence="2">
    <location>
        <begin position="170"/>
        <end position="217"/>
    </location>
</feature>
<feature type="non-terminal residue" evidence="4">
    <location>
        <position position="1"/>
    </location>
</feature>
<dbReference type="AlphaFoldDB" id="A0AAV3YNW4"/>
<feature type="compositionally biased region" description="Pro residues" evidence="2">
    <location>
        <begin position="329"/>
        <end position="354"/>
    </location>
</feature>
<feature type="compositionally biased region" description="Polar residues" evidence="2">
    <location>
        <begin position="255"/>
        <end position="286"/>
    </location>
</feature>
<dbReference type="GO" id="GO:0005737">
    <property type="term" value="C:cytoplasm"/>
    <property type="evidence" value="ECO:0007669"/>
    <property type="project" value="TreeGrafter"/>
</dbReference>
<evidence type="ECO:0000259" key="3">
    <source>
        <dbReference type="Pfam" id="PF15871"/>
    </source>
</evidence>
<gene>
    <name evidence="4" type="ORF">PoB_001062200</name>
</gene>